<feature type="binding site" evidence="12">
    <location>
        <position position="463"/>
    </location>
    <ligand>
        <name>Zn(2+)</name>
        <dbReference type="ChEBI" id="CHEBI:29105"/>
        <label>2</label>
    </ligand>
</feature>
<dbReference type="GO" id="GO:0003677">
    <property type="term" value="F:DNA binding"/>
    <property type="evidence" value="ECO:0007669"/>
    <property type="project" value="UniProtKB-UniRule"/>
</dbReference>
<evidence type="ECO:0000256" key="10">
    <source>
        <dbReference type="ARBA" id="ARBA00023235"/>
    </source>
</evidence>
<keyword evidence="9 12" id="KW-0238">DNA-binding</keyword>
<dbReference type="InterPro" id="IPR040498">
    <property type="entry name" value="PriA_CRR"/>
</dbReference>
<keyword evidence="5 12" id="KW-0378">Hydrolase</keyword>
<dbReference type="SMART" id="SM00487">
    <property type="entry name" value="DEXDc"/>
    <property type="match status" value="1"/>
</dbReference>
<dbReference type="RefSeq" id="WP_069094631.1">
    <property type="nucleotide sequence ID" value="NZ_MASI01000002.1"/>
</dbReference>
<evidence type="ECO:0000256" key="3">
    <source>
        <dbReference type="ARBA" id="ARBA00022723"/>
    </source>
</evidence>
<dbReference type="OrthoDB" id="9759544at2"/>
<keyword evidence="2 12" id="KW-0235">DNA replication</keyword>
<keyword evidence="8 12" id="KW-0067">ATP-binding</keyword>
<comment type="cofactor">
    <cofactor evidence="12">
        <name>Zn(2+)</name>
        <dbReference type="ChEBI" id="CHEBI:29105"/>
    </cofactor>
    <text evidence="12">Binds 2 zinc ions per subunit.</text>
</comment>
<dbReference type="Pfam" id="PF18319">
    <property type="entry name" value="Zn_ribbon_PriA"/>
    <property type="match status" value="1"/>
</dbReference>
<evidence type="ECO:0000256" key="2">
    <source>
        <dbReference type="ARBA" id="ARBA00022705"/>
    </source>
</evidence>
<feature type="binding site" evidence="12">
    <location>
        <position position="439"/>
    </location>
    <ligand>
        <name>Zn(2+)</name>
        <dbReference type="ChEBI" id="CHEBI:29105"/>
        <label>1</label>
    </ligand>
</feature>
<dbReference type="HAMAP" id="MF_00983">
    <property type="entry name" value="PriA"/>
    <property type="match status" value="1"/>
</dbReference>
<evidence type="ECO:0000256" key="6">
    <source>
        <dbReference type="ARBA" id="ARBA00022806"/>
    </source>
</evidence>
<dbReference type="CDD" id="cd18804">
    <property type="entry name" value="SF2_C_priA"/>
    <property type="match status" value="1"/>
</dbReference>
<evidence type="ECO:0000256" key="7">
    <source>
        <dbReference type="ARBA" id="ARBA00022833"/>
    </source>
</evidence>
<dbReference type="InterPro" id="IPR014001">
    <property type="entry name" value="Helicase_ATP-bd"/>
</dbReference>
<sequence>MSREALTSVKTVPVLLPLALPAPYDYLVPEGTELHPGDFVVVPLGPALRLGVVWHESSGRAVDPAKLRAVESHFDDVPPLPEISLRFCDWVANYTLTPPGMVLRMMMSASKAFEAPAIRFGVRAGGPEPERMTPARARVLEAAASGMIFRKSELAEMAGVSGGVIDGLVSTGTLLQEVLPDPWEAPFDLTGENVQLSDLQSGAAKELCANTDDGFIVTLLDGVTGSGKTEVYFEAIAQTLKAGGQALVLMPEIALTGQFIARCERRFGAKPAEWHSGMTSNMRGRVWRAVANGQAKFVVGARSALFLPFPDLRLIVVDEEHDQGYKQEDRVTYQARDMAVLRGNLGQCPVVLSSATPSIESIVNVQAGRYRHIKLESRYAQATLPDIETVDMRKSPPERGRWLAPPLVKAVEETLEDGQQALLFLNRRGYAPLTLCRSCGYRFECPNCSAWLVEHRFRRRLECHHCGTFIPVPEECPQCGAEDSLTPCGPGVERIDEEIAERFPDARRIILSSDQLTGIEELRRTLREIEAGEADIIIGTQLVAKGHHFPGLALVGVVDGDLGLTQADPRAAERTFQLLSQVTGRAGREAVKGKGLIQTYMPDHPVIQALVQGDRDAFLAREIEARRDAEMPPFGRLASILISSSLRDRAETFARDVARAAPPANKIEVLGPAEAPLAIIRGRYRYRLLVKAAREADLQNYIRLWLQNAPKPRADLRLVVDIDPYSFL</sequence>
<feature type="binding site" evidence="12">
    <location>
        <position position="476"/>
    </location>
    <ligand>
        <name>Zn(2+)</name>
        <dbReference type="ChEBI" id="CHEBI:29105"/>
        <label>1</label>
    </ligand>
</feature>
<dbReference type="PANTHER" id="PTHR30580">
    <property type="entry name" value="PRIMOSOMAL PROTEIN N"/>
    <property type="match status" value="1"/>
</dbReference>
<keyword evidence="6 12" id="KW-0347">Helicase</keyword>
<dbReference type="SMART" id="SM00490">
    <property type="entry name" value="HELICc"/>
    <property type="match status" value="1"/>
</dbReference>
<dbReference type="InterPro" id="IPR011545">
    <property type="entry name" value="DEAD/DEAH_box_helicase_dom"/>
</dbReference>
<dbReference type="Gene3D" id="3.40.1440.60">
    <property type="entry name" value="PriA, 3(prime) DNA-binding domain"/>
    <property type="match status" value="1"/>
</dbReference>
<dbReference type="NCBIfam" id="NF004070">
    <property type="entry name" value="PRK05580.2-2"/>
    <property type="match status" value="1"/>
</dbReference>
<keyword evidence="1 12" id="KW-0639">Primosome</keyword>
<comment type="catalytic activity">
    <reaction evidence="12">
        <text>Couples ATP hydrolysis with the unwinding of duplex DNA by translocating in the 3'-5' direction.</text>
        <dbReference type="EC" id="5.6.2.4"/>
    </reaction>
</comment>
<dbReference type="PANTHER" id="PTHR30580:SF0">
    <property type="entry name" value="PRIMOSOMAL PROTEIN N"/>
    <property type="match status" value="1"/>
</dbReference>
<dbReference type="PATRIC" id="fig|1177755.3.peg.1329"/>
<feature type="binding site" evidence="12">
    <location>
        <position position="466"/>
    </location>
    <ligand>
        <name>Zn(2+)</name>
        <dbReference type="ChEBI" id="CHEBI:29105"/>
        <label>2</label>
    </ligand>
</feature>
<comment type="similarity">
    <text evidence="12">Belongs to the helicase family. PriA subfamily.</text>
</comment>
<dbReference type="SUPFAM" id="SSF52540">
    <property type="entry name" value="P-loop containing nucleoside triphosphate hydrolases"/>
    <property type="match status" value="2"/>
</dbReference>
<name>A0A1E2S113_9HYPH</name>
<dbReference type="GO" id="GO:0006302">
    <property type="term" value="P:double-strand break repair"/>
    <property type="evidence" value="ECO:0007669"/>
    <property type="project" value="InterPro"/>
</dbReference>
<dbReference type="EC" id="5.6.2.4" evidence="12"/>
<keyword evidence="15" id="KW-1185">Reference proteome</keyword>
<keyword evidence="3 12" id="KW-0479">Metal-binding</keyword>
<dbReference type="Gene3D" id="3.40.50.300">
    <property type="entry name" value="P-loop containing nucleotide triphosphate hydrolases"/>
    <property type="match status" value="2"/>
</dbReference>
<dbReference type="GO" id="GO:0043138">
    <property type="term" value="F:3'-5' DNA helicase activity"/>
    <property type="evidence" value="ECO:0007669"/>
    <property type="project" value="UniProtKB-EC"/>
</dbReference>
<feature type="binding site" evidence="12">
    <location>
        <position position="448"/>
    </location>
    <ligand>
        <name>Zn(2+)</name>
        <dbReference type="ChEBI" id="CHEBI:29105"/>
        <label>2</label>
    </ligand>
</feature>
<dbReference type="CDD" id="cd17929">
    <property type="entry name" value="DEXHc_priA"/>
    <property type="match status" value="1"/>
</dbReference>
<keyword evidence="7 12" id="KW-0862">Zinc</keyword>
<dbReference type="InterPro" id="IPR005259">
    <property type="entry name" value="PriA"/>
</dbReference>
<dbReference type="Pfam" id="PF18074">
    <property type="entry name" value="PriA_C"/>
    <property type="match status" value="1"/>
</dbReference>
<keyword evidence="10 12" id="KW-0413">Isomerase</keyword>
<dbReference type="AlphaFoldDB" id="A0A1E2S113"/>
<gene>
    <name evidence="12" type="primary">priA</name>
    <name evidence="14" type="ORF">A7A08_01322</name>
</gene>
<comment type="function">
    <text evidence="12">Initiates the restart of stalled replication forks, which reloads the replicative helicase on sites other than the origin of replication. Recognizes and binds to abandoned replication forks and remodels them to uncover a helicase loading site. Promotes assembly of the primosome at these replication forks.</text>
</comment>
<evidence type="ECO:0000256" key="11">
    <source>
        <dbReference type="ARBA" id="ARBA00048988"/>
    </source>
</evidence>
<proteinExistence type="inferred from homology"/>
<dbReference type="GO" id="GO:0008270">
    <property type="term" value="F:zinc ion binding"/>
    <property type="evidence" value="ECO:0007669"/>
    <property type="project" value="UniProtKB-UniRule"/>
</dbReference>
<organism evidence="14 15">
    <name type="scientific">Methyloligella halotolerans</name>
    <dbReference type="NCBI Taxonomy" id="1177755"/>
    <lineage>
        <taxon>Bacteria</taxon>
        <taxon>Pseudomonadati</taxon>
        <taxon>Pseudomonadota</taxon>
        <taxon>Alphaproteobacteria</taxon>
        <taxon>Hyphomicrobiales</taxon>
        <taxon>Hyphomicrobiaceae</taxon>
        <taxon>Methyloligella</taxon>
    </lineage>
</organism>
<accession>A0A1E2S113</accession>
<dbReference type="PROSITE" id="PS51192">
    <property type="entry name" value="HELICASE_ATP_BIND_1"/>
    <property type="match status" value="1"/>
</dbReference>
<evidence type="ECO:0000256" key="5">
    <source>
        <dbReference type="ARBA" id="ARBA00022801"/>
    </source>
</evidence>
<dbReference type="GO" id="GO:0006270">
    <property type="term" value="P:DNA replication initiation"/>
    <property type="evidence" value="ECO:0007669"/>
    <property type="project" value="TreeGrafter"/>
</dbReference>
<evidence type="ECO:0000256" key="9">
    <source>
        <dbReference type="ARBA" id="ARBA00023125"/>
    </source>
</evidence>
<evidence type="ECO:0000256" key="12">
    <source>
        <dbReference type="HAMAP-Rule" id="MF_00983"/>
    </source>
</evidence>
<evidence type="ECO:0000313" key="15">
    <source>
        <dbReference type="Proteomes" id="UP000095087"/>
    </source>
</evidence>
<keyword evidence="4 12" id="KW-0547">Nucleotide-binding</keyword>
<feature type="binding site" evidence="12">
    <location>
        <position position="445"/>
    </location>
    <ligand>
        <name>Zn(2+)</name>
        <dbReference type="ChEBI" id="CHEBI:29105"/>
        <label>2</label>
    </ligand>
</feature>
<dbReference type="FunFam" id="3.40.50.300:FF:000489">
    <property type="entry name" value="Primosome assembly protein PriA"/>
    <property type="match status" value="1"/>
</dbReference>
<dbReference type="Pfam" id="PF00270">
    <property type="entry name" value="DEAD"/>
    <property type="match status" value="1"/>
</dbReference>
<dbReference type="InterPro" id="IPR042115">
    <property type="entry name" value="PriA_3primeBD_sf"/>
</dbReference>
<dbReference type="Proteomes" id="UP000095087">
    <property type="component" value="Unassembled WGS sequence"/>
</dbReference>
<dbReference type="InterPro" id="IPR041222">
    <property type="entry name" value="PriA_3primeBD"/>
</dbReference>
<evidence type="ECO:0000256" key="1">
    <source>
        <dbReference type="ARBA" id="ARBA00022515"/>
    </source>
</evidence>
<dbReference type="EMBL" id="MASI01000002">
    <property type="protein sequence ID" value="ODA68151.1"/>
    <property type="molecule type" value="Genomic_DNA"/>
</dbReference>
<comment type="subunit">
    <text evidence="12">Component of the replication restart primosome.</text>
</comment>
<protein>
    <recommendedName>
        <fullName evidence="12">Replication restart protein PriA</fullName>
    </recommendedName>
    <alternativeName>
        <fullName evidence="12">ATP-dependent DNA helicase PriA</fullName>
        <ecNumber evidence="12">5.6.2.4</ecNumber>
    </alternativeName>
    <alternativeName>
        <fullName evidence="12">DNA 3'-5' helicase PriA</fullName>
    </alternativeName>
</protein>
<comment type="catalytic activity">
    <reaction evidence="11 12">
        <text>ATP + H2O = ADP + phosphate + H(+)</text>
        <dbReference type="Rhea" id="RHEA:13065"/>
        <dbReference type="ChEBI" id="CHEBI:15377"/>
        <dbReference type="ChEBI" id="CHEBI:15378"/>
        <dbReference type="ChEBI" id="CHEBI:30616"/>
        <dbReference type="ChEBI" id="CHEBI:43474"/>
        <dbReference type="ChEBI" id="CHEBI:456216"/>
        <dbReference type="EC" id="5.6.2.4"/>
    </reaction>
</comment>
<feature type="binding site" evidence="12">
    <location>
        <position position="479"/>
    </location>
    <ligand>
        <name>Zn(2+)</name>
        <dbReference type="ChEBI" id="CHEBI:29105"/>
        <label>1</label>
    </ligand>
</feature>
<evidence type="ECO:0000259" key="13">
    <source>
        <dbReference type="PROSITE" id="PS51192"/>
    </source>
</evidence>
<dbReference type="GO" id="GO:0016887">
    <property type="term" value="F:ATP hydrolysis activity"/>
    <property type="evidence" value="ECO:0007669"/>
    <property type="project" value="RHEA"/>
</dbReference>
<feature type="domain" description="Helicase ATP-binding" evidence="13">
    <location>
        <begin position="209"/>
        <end position="375"/>
    </location>
</feature>
<dbReference type="InterPro" id="IPR027417">
    <property type="entry name" value="P-loop_NTPase"/>
</dbReference>
<dbReference type="InterPro" id="IPR041236">
    <property type="entry name" value="PriA_C"/>
</dbReference>
<dbReference type="NCBIfam" id="TIGR00595">
    <property type="entry name" value="priA"/>
    <property type="match status" value="1"/>
</dbReference>
<dbReference type="GO" id="GO:0006310">
    <property type="term" value="P:DNA recombination"/>
    <property type="evidence" value="ECO:0007669"/>
    <property type="project" value="InterPro"/>
</dbReference>
<dbReference type="Pfam" id="PF17764">
    <property type="entry name" value="PriA_3primeBD"/>
    <property type="match status" value="1"/>
</dbReference>
<comment type="caution">
    <text evidence="14">The sequence shown here is derived from an EMBL/GenBank/DDBJ whole genome shotgun (WGS) entry which is preliminary data.</text>
</comment>
<evidence type="ECO:0000256" key="8">
    <source>
        <dbReference type="ARBA" id="ARBA00022840"/>
    </source>
</evidence>
<reference evidence="14 15" key="1">
    <citation type="submission" date="2016-07" db="EMBL/GenBank/DDBJ databases">
        <title>Draft genome sequence of Methyloligella halotolerans C2T (VKM B-2706T=CCUG 61687T=DSM 25045T), a halotolerant polyhydroxybutyrate accumulating methylotroph.</title>
        <authorList>
            <person name="Vasilenko O.V."/>
            <person name="Doronina N.V."/>
            <person name="Poroshina M.N."/>
            <person name="Tarlachkov S.V."/>
            <person name="Trotsenko Y.A."/>
        </authorList>
    </citation>
    <scope>NUCLEOTIDE SEQUENCE [LARGE SCALE GENOMIC DNA]</scope>
    <source>
        <strain evidence="14 15">VKM B-2706</strain>
    </source>
</reference>
<dbReference type="GO" id="GO:0005524">
    <property type="term" value="F:ATP binding"/>
    <property type="evidence" value="ECO:0007669"/>
    <property type="project" value="UniProtKB-UniRule"/>
</dbReference>
<dbReference type="STRING" id="1177755.A7A08_01322"/>
<feature type="binding site" evidence="12">
    <location>
        <position position="436"/>
    </location>
    <ligand>
        <name>Zn(2+)</name>
        <dbReference type="ChEBI" id="CHEBI:29105"/>
        <label>1</label>
    </ligand>
</feature>
<evidence type="ECO:0000313" key="14">
    <source>
        <dbReference type="EMBL" id="ODA68151.1"/>
    </source>
</evidence>
<dbReference type="InterPro" id="IPR001650">
    <property type="entry name" value="Helicase_C-like"/>
</dbReference>
<evidence type="ECO:0000256" key="4">
    <source>
        <dbReference type="ARBA" id="ARBA00022741"/>
    </source>
</evidence>
<dbReference type="GO" id="GO:0006269">
    <property type="term" value="P:DNA replication, synthesis of primer"/>
    <property type="evidence" value="ECO:0007669"/>
    <property type="project" value="UniProtKB-KW"/>
</dbReference>
<dbReference type="GO" id="GO:1990077">
    <property type="term" value="C:primosome complex"/>
    <property type="evidence" value="ECO:0007669"/>
    <property type="project" value="UniProtKB-UniRule"/>
</dbReference>